<gene>
    <name evidence="1" type="ORF">E2C01_074666</name>
</gene>
<reference evidence="1 2" key="1">
    <citation type="submission" date="2019-05" db="EMBL/GenBank/DDBJ databases">
        <title>Another draft genome of Portunus trituberculatus and its Hox gene families provides insights of decapod evolution.</title>
        <authorList>
            <person name="Jeong J.-H."/>
            <person name="Song I."/>
            <person name="Kim S."/>
            <person name="Choi T."/>
            <person name="Kim D."/>
            <person name="Ryu S."/>
            <person name="Kim W."/>
        </authorList>
    </citation>
    <scope>NUCLEOTIDE SEQUENCE [LARGE SCALE GENOMIC DNA]</scope>
    <source>
        <tissue evidence="1">Muscle</tissue>
    </source>
</reference>
<organism evidence="1 2">
    <name type="scientific">Portunus trituberculatus</name>
    <name type="common">Swimming crab</name>
    <name type="synonym">Neptunus trituberculatus</name>
    <dbReference type="NCBI Taxonomy" id="210409"/>
    <lineage>
        <taxon>Eukaryota</taxon>
        <taxon>Metazoa</taxon>
        <taxon>Ecdysozoa</taxon>
        <taxon>Arthropoda</taxon>
        <taxon>Crustacea</taxon>
        <taxon>Multicrustacea</taxon>
        <taxon>Malacostraca</taxon>
        <taxon>Eumalacostraca</taxon>
        <taxon>Eucarida</taxon>
        <taxon>Decapoda</taxon>
        <taxon>Pleocyemata</taxon>
        <taxon>Brachyura</taxon>
        <taxon>Eubrachyura</taxon>
        <taxon>Portunoidea</taxon>
        <taxon>Portunidae</taxon>
        <taxon>Portuninae</taxon>
        <taxon>Portunus</taxon>
    </lineage>
</organism>
<keyword evidence="2" id="KW-1185">Reference proteome</keyword>
<dbReference type="EMBL" id="VSRR010052992">
    <property type="protein sequence ID" value="MPC80098.1"/>
    <property type="molecule type" value="Genomic_DNA"/>
</dbReference>
<accession>A0A5B7IGV8</accession>
<dbReference type="AlphaFoldDB" id="A0A5B7IGV8"/>
<proteinExistence type="predicted"/>
<protein>
    <submittedName>
        <fullName evidence="1">Uncharacterized protein</fullName>
    </submittedName>
</protein>
<name>A0A5B7IGV8_PORTR</name>
<evidence type="ECO:0000313" key="1">
    <source>
        <dbReference type="EMBL" id="MPC80098.1"/>
    </source>
</evidence>
<evidence type="ECO:0000313" key="2">
    <source>
        <dbReference type="Proteomes" id="UP000324222"/>
    </source>
</evidence>
<comment type="caution">
    <text evidence="1">The sequence shown here is derived from an EMBL/GenBank/DDBJ whole genome shotgun (WGS) entry which is preliminary data.</text>
</comment>
<sequence>MDHVIISNAKVIHVVLLPHLFSPPVLPSLHHPPSILHTSTIGGCGCRSALGPGPKGCATLRLMILHSDDQIRKGPTTAATTVGKSDHCDASSLVSFYSQI</sequence>
<dbReference type="Proteomes" id="UP000324222">
    <property type="component" value="Unassembled WGS sequence"/>
</dbReference>